<feature type="region of interest" description="Disordered" evidence="5">
    <location>
        <begin position="73"/>
        <end position="94"/>
    </location>
</feature>
<name>A0A7N2MKI2_QUELO</name>
<sequence length="94" mass="10088">MCSQRQGPSSETFPIMNFFFFEIQEQNICSHYSLYGICKFGLACKFDHPIDPPSSPMTGVDQHSSYGISVTTENAGVAGSGSGSGSDATLQQPE</sequence>
<keyword evidence="8" id="KW-1185">Reference proteome</keyword>
<dbReference type="AlphaFoldDB" id="A0A7N2MKI2"/>
<evidence type="ECO:0000256" key="5">
    <source>
        <dbReference type="SAM" id="MobiDB-lite"/>
    </source>
</evidence>
<evidence type="ECO:0000256" key="1">
    <source>
        <dbReference type="ARBA" id="ARBA00022723"/>
    </source>
</evidence>
<dbReference type="Pfam" id="PF00642">
    <property type="entry name" value="zf-CCCH"/>
    <property type="match status" value="1"/>
</dbReference>
<proteinExistence type="predicted"/>
<evidence type="ECO:0000256" key="3">
    <source>
        <dbReference type="ARBA" id="ARBA00022833"/>
    </source>
</evidence>
<keyword evidence="2 4" id="KW-0863">Zinc-finger</keyword>
<reference evidence="7" key="2">
    <citation type="submission" date="2021-01" db="UniProtKB">
        <authorList>
            <consortium name="EnsemblPlants"/>
        </authorList>
    </citation>
    <scope>IDENTIFICATION</scope>
</reference>
<feature type="domain" description="C3H1-type" evidence="6">
    <location>
        <begin position="23"/>
        <end position="51"/>
    </location>
</feature>
<evidence type="ECO:0000313" key="7">
    <source>
        <dbReference type="EnsemblPlants" id="QL09p036491:mrna"/>
    </source>
</evidence>
<dbReference type="InterPro" id="IPR036855">
    <property type="entry name" value="Znf_CCCH_sf"/>
</dbReference>
<dbReference type="Gene3D" id="4.10.1000.10">
    <property type="entry name" value="Zinc finger, CCCH-type"/>
    <property type="match status" value="1"/>
</dbReference>
<accession>A0A7N2MKI2</accession>
<feature type="zinc finger region" description="C3H1-type" evidence="4">
    <location>
        <begin position="23"/>
        <end position="51"/>
    </location>
</feature>
<dbReference type="SUPFAM" id="SSF90229">
    <property type="entry name" value="CCCH zinc finger"/>
    <property type="match status" value="1"/>
</dbReference>
<keyword evidence="3 4" id="KW-0862">Zinc</keyword>
<keyword evidence="1 4" id="KW-0479">Metal-binding</keyword>
<dbReference type="EnsemblPlants" id="QL09p036491:mrna">
    <property type="protein sequence ID" value="QL09p036491:mrna"/>
    <property type="gene ID" value="QL09p036491"/>
</dbReference>
<evidence type="ECO:0000256" key="4">
    <source>
        <dbReference type="PROSITE-ProRule" id="PRU00723"/>
    </source>
</evidence>
<dbReference type="InterPro" id="IPR000571">
    <property type="entry name" value="Znf_CCCH"/>
</dbReference>
<dbReference type="Gramene" id="QL09p036491:mrna">
    <property type="protein sequence ID" value="QL09p036491:mrna"/>
    <property type="gene ID" value="QL09p036491"/>
</dbReference>
<dbReference type="GO" id="GO:0008270">
    <property type="term" value="F:zinc ion binding"/>
    <property type="evidence" value="ECO:0007669"/>
    <property type="project" value="UniProtKB-KW"/>
</dbReference>
<dbReference type="SMART" id="SM00356">
    <property type="entry name" value="ZnF_C3H1"/>
    <property type="match status" value="1"/>
</dbReference>
<dbReference type="InParanoid" id="A0A7N2MKI2"/>
<dbReference type="Proteomes" id="UP000594261">
    <property type="component" value="Chromosome 9"/>
</dbReference>
<dbReference type="PROSITE" id="PS50103">
    <property type="entry name" value="ZF_C3H1"/>
    <property type="match status" value="1"/>
</dbReference>
<organism evidence="7 8">
    <name type="scientific">Quercus lobata</name>
    <name type="common">Valley oak</name>
    <dbReference type="NCBI Taxonomy" id="97700"/>
    <lineage>
        <taxon>Eukaryota</taxon>
        <taxon>Viridiplantae</taxon>
        <taxon>Streptophyta</taxon>
        <taxon>Embryophyta</taxon>
        <taxon>Tracheophyta</taxon>
        <taxon>Spermatophyta</taxon>
        <taxon>Magnoliopsida</taxon>
        <taxon>eudicotyledons</taxon>
        <taxon>Gunneridae</taxon>
        <taxon>Pentapetalae</taxon>
        <taxon>rosids</taxon>
        <taxon>fabids</taxon>
        <taxon>Fagales</taxon>
        <taxon>Fagaceae</taxon>
        <taxon>Quercus</taxon>
    </lineage>
</organism>
<evidence type="ECO:0000313" key="8">
    <source>
        <dbReference type="Proteomes" id="UP000594261"/>
    </source>
</evidence>
<dbReference type="OMA" id="EQNICSH"/>
<dbReference type="EMBL" id="LRBV02000009">
    <property type="status" value="NOT_ANNOTATED_CDS"/>
    <property type="molecule type" value="Genomic_DNA"/>
</dbReference>
<evidence type="ECO:0000256" key="2">
    <source>
        <dbReference type="ARBA" id="ARBA00022771"/>
    </source>
</evidence>
<reference evidence="7 8" key="1">
    <citation type="journal article" date="2016" name="G3 (Bethesda)">
        <title>First Draft Assembly and Annotation of the Genome of a California Endemic Oak Quercus lobata Nee (Fagaceae).</title>
        <authorList>
            <person name="Sork V.L."/>
            <person name="Fitz-Gibbon S.T."/>
            <person name="Puiu D."/>
            <person name="Crepeau M."/>
            <person name="Gugger P.F."/>
            <person name="Sherman R."/>
            <person name="Stevens K."/>
            <person name="Langley C.H."/>
            <person name="Pellegrini M."/>
            <person name="Salzberg S.L."/>
        </authorList>
    </citation>
    <scope>NUCLEOTIDE SEQUENCE [LARGE SCALE GENOMIC DNA]</scope>
    <source>
        <strain evidence="7 8">cv. SW786</strain>
    </source>
</reference>
<evidence type="ECO:0000259" key="6">
    <source>
        <dbReference type="PROSITE" id="PS50103"/>
    </source>
</evidence>
<protein>
    <recommendedName>
        <fullName evidence="6">C3H1-type domain-containing protein</fullName>
    </recommendedName>
</protein>